<dbReference type="Proteomes" id="UP000462435">
    <property type="component" value="Unassembled WGS sequence"/>
</dbReference>
<organism evidence="1 2">
    <name type="scientific">Herbaspirillum frisingense</name>
    <dbReference type="NCBI Taxonomy" id="92645"/>
    <lineage>
        <taxon>Bacteria</taxon>
        <taxon>Pseudomonadati</taxon>
        <taxon>Pseudomonadota</taxon>
        <taxon>Betaproteobacteria</taxon>
        <taxon>Burkholderiales</taxon>
        <taxon>Oxalobacteraceae</taxon>
        <taxon>Herbaspirillum</taxon>
    </lineage>
</organism>
<dbReference type="EMBL" id="WNDX01000075">
    <property type="protein sequence ID" value="KAF1042750.1"/>
    <property type="molecule type" value="Genomic_DNA"/>
</dbReference>
<accession>A0A7V8JU29</accession>
<evidence type="ECO:0000313" key="2">
    <source>
        <dbReference type="Proteomes" id="UP000462435"/>
    </source>
</evidence>
<evidence type="ECO:0000313" key="1">
    <source>
        <dbReference type="EMBL" id="KAF1042750.1"/>
    </source>
</evidence>
<protein>
    <submittedName>
        <fullName evidence="1">Uncharacterized protein</fullName>
    </submittedName>
</protein>
<comment type="caution">
    <text evidence="1">The sequence shown here is derived from an EMBL/GenBank/DDBJ whole genome shotgun (WGS) entry which is preliminary data.</text>
</comment>
<gene>
    <name evidence="1" type="ORF">GAK35_02560</name>
</gene>
<sequence length="254" mass="26687">MRHEQLGREGQHRAAIGVAHQRAVRHRLARAQAAVQGDGVAVGVEAQAVGVVDLIGVAGGDVVPDAGDGGAEAGFVRAGRDMRDAGGRFRAGLPRQPGLDLRRREPLAALEQHDARQRAAGVLVRQALQRCAQFIRPQGHGLAARGQLLLHLRQQRRETRRVVAGQRAQMPGVQARTRFGRGGEVVVEEGEAVGHGAAGRAGCRRGQAGRAGGARQHHSVKGILVGLPGGSCRGALHNILPTSRCPFHAPSSSP</sequence>
<name>A0A7V8JU29_9BURK</name>
<proteinExistence type="predicted"/>
<dbReference type="AlphaFoldDB" id="A0A7V8JU29"/>
<reference evidence="2" key="1">
    <citation type="journal article" date="2020" name="MBio">
        <title>Horizontal gene transfer to a defensive symbiont with a reduced genome amongst a multipartite beetle microbiome.</title>
        <authorList>
            <person name="Waterworth S.C."/>
            <person name="Florez L.V."/>
            <person name="Rees E.R."/>
            <person name="Hertweck C."/>
            <person name="Kaltenpoth M."/>
            <person name="Kwan J.C."/>
        </authorList>
    </citation>
    <scope>NUCLEOTIDE SEQUENCE [LARGE SCALE GENOMIC DNA]</scope>
</reference>